<keyword evidence="1" id="KW-0472">Membrane</keyword>
<protein>
    <submittedName>
        <fullName evidence="2">Uncharacterized protein</fullName>
    </submittedName>
</protein>
<keyword evidence="3" id="KW-1185">Reference proteome</keyword>
<proteinExistence type="predicted"/>
<reference evidence="2 3" key="1">
    <citation type="submission" date="2024-04" db="EMBL/GenBank/DDBJ databases">
        <authorList>
            <person name="Fracassetti M."/>
        </authorList>
    </citation>
    <scope>NUCLEOTIDE SEQUENCE [LARGE SCALE GENOMIC DNA]</scope>
</reference>
<evidence type="ECO:0000256" key="1">
    <source>
        <dbReference type="SAM" id="Phobius"/>
    </source>
</evidence>
<feature type="transmembrane region" description="Helical" evidence="1">
    <location>
        <begin position="20"/>
        <end position="42"/>
    </location>
</feature>
<dbReference type="Proteomes" id="UP001497516">
    <property type="component" value="Chromosome 9"/>
</dbReference>
<keyword evidence="1" id="KW-0812">Transmembrane</keyword>
<evidence type="ECO:0000313" key="2">
    <source>
        <dbReference type="EMBL" id="CAL1414766.1"/>
    </source>
</evidence>
<name>A0AAV2GWE5_9ROSI</name>
<accession>A0AAV2GWE5</accession>
<dbReference type="AlphaFoldDB" id="A0AAV2GWE5"/>
<evidence type="ECO:0000313" key="3">
    <source>
        <dbReference type="Proteomes" id="UP001497516"/>
    </source>
</evidence>
<sequence>MSRDWMTSKDLVKSPLVRARVAAITWSLTFSGGPVKVCLSLISRRRLNVLLMSRRLESWVLAAMFGTSRSMAQMRCTASRSSRLMCMWYGIWRRLSNLSC</sequence>
<organism evidence="2 3">
    <name type="scientific">Linum trigynum</name>
    <dbReference type="NCBI Taxonomy" id="586398"/>
    <lineage>
        <taxon>Eukaryota</taxon>
        <taxon>Viridiplantae</taxon>
        <taxon>Streptophyta</taxon>
        <taxon>Embryophyta</taxon>
        <taxon>Tracheophyta</taxon>
        <taxon>Spermatophyta</taxon>
        <taxon>Magnoliopsida</taxon>
        <taxon>eudicotyledons</taxon>
        <taxon>Gunneridae</taxon>
        <taxon>Pentapetalae</taxon>
        <taxon>rosids</taxon>
        <taxon>fabids</taxon>
        <taxon>Malpighiales</taxon>
        <taxon>Linaceae</taxon>
        <taxon>Linum</taxon>
    </lineage>
</organism>
<gene>
    <name evidence="2" type="ORF">LTRI10_LOCUS53905</name>
</gene>
<dbReference type="EMBL" id="OZ034822">
    <property type="protein sequence ID" value="CAL1414766.1"/>
    <property type="molecule type" value="Genomic_DNA"/>
</dbReference>
<keyword evidence="1" id="KW-1133">Transmembrane helix</keyword>